<comment type="caution">
    <text evidence="3">The sequence shown here is derived from an EMBL/GenBank/DDBJ whole genome shotgun (WGS) entry which is preliminary data.</text>
</comment>
<dbReference type="InterPro" id="IPR010621">
    <property type="entry name" value="DUF1214"/>
</dbReference>
<gene>
    <name evidence="3" type="ORF">FPE01S_02_01710</name>
</gene>
<dbReference type="Gene3D" id="1.10.3360.10">
    <property type="entry name" value="VPA0735-like domain"/>
    <property type="match status" value="1"/>
</dbReference>
<name>A0A0E9N0B4_9BACT</name>
<proteinExistence type="predicted"/>
<evidence type="ECO:0000259" key="1">
    <source>
        <dbReference type="Pfam" id="PF06742"/>
    </source>
</evidence>
<dbReference type="InterPro" id="IPR037050">
    <property type="entry name" value="DUF1254_sf"/>
</dbReference>
<dbReference type="EMBL" id="BBWV01000002">
    <property type="protein sequence ID" value="GAO43066.1"/>
    <property type="molecule type" value="Genomic_DNA"/>
</dbReference>
<dbReference type="InterPro" id="IPR037049">
    <property type="entry name" value="DUF1214_C_sf"/>
</dbReference>
<accession>A0A0E9N0B4</accession>
<evidence type="ECO:0000313" key="3">
    <source>
        <dbReference type="EMBL" id="GAO43066.1"/>
    </source>
</evidence>
<evidence type="ECO:0000313" key="4">
    <source>
        <dbReference type="Proteomes" id="UP000033121"/>
    </source>
</evidence>
<evidence type="ECO:0000259" key="2">
    <source>
        <dbReference type="Pfam" id="PF06863"/>
    </source>
</evidence>
<protein>
    <recommendedName>
        <fullName evidence="5">DUF1254 domain-containing protein</fullName>
    </recommendedName>
</protein>
<dbReference type="RefSeq" id="WP_052955705.1">
    <property type="nucleotide sequence ID" value="NZ_BBWV01000002.1"/>
</dbReference>
<dbReference type="InterPro" id="IPR010679">
    <property type="entry name" value="DUF1254"/>
</dbReference>
<feature type="domain" description="DUF1214" evidence="1">
    <location>
        <begin position="368"/>
        <end position="476"/>
    </location>
</feature>
<organism evidence="3 4">
    <name type="scientific">Flavihumibacter petaseus NBRC 106054</name>
    <dbReference type="NCBI Taxonomy" id="1220578"/>
    <lineage>
        <taxon>Bacteria</taxon>
        <taxon>Pseudomonadati</taxon>
        <taxon>Bacteroidota</taxon>
        <taxon>Chitinophagia</taxon>
        <taxon>Chitinophagales</taxon>
        <taxon>Chitinophagaceae</taxon>
        <taxon>Flavihumibacter</taxon>
    </lineage>
</organism>
<feature type="domain" description="DUF1254" evidence="2">
    <location>
        <begin position="96"/>
        <end position="227"/>
    </location>
</feature>
<dbReference type="Pfam" id="PF06863">
    <property type="entry name" value="DUF1254"/>
    <property type="match status" value="1"/>
</dbReference>
<dbReference type="Gene3D" id="2.60.40.1610">
    <property type="entry name" value="Domain of unknown function DUF1254"/>
    <property type="match status" value="1"/>
</dbReference>
<dbReference type="Pfam" id="PF06742">
    <property type="entry name" value="DUF1214"/>
    <property type="match status" value="1"/>
</dbReference>
<reference evidence="3 4" key="1">
    <citation type="submission" date="2015-04" db="EMBL/GenBank/DDBJ databases">
        <title>Whole genome shotgun sequence of Flavihumibacter petaseus NBRC 106054.</title>
        <authorList>
            <person name="Miyazawa S."/>
            <person name="Hosoyama A."/>
            <person name="Hashimoto M."/>
            <person name="Noguchi M."/>
            <person name="Tsuchikane K."/>
            <person name="Ohji S."/>
            <person name="Yamazoe A."/>
            <person name="Ichikawa N."/>
            <person name="Kimura A."/>
            <person name="Fujita N."/>
        </authorList>
    </citation>
    <scope>NUCLEOTIDE SEQUENCE [LARGE SCALE GENOMIC DNA]</scope>
    <source>
        <strain evidence="3 4">NBRC 106054</strain>
    </source>
</reference>
<evidence type="ECO:0008006" key="5">
    <source>
        <dbReference type="Google" id="ProtNLM"/>
    </source>
</evidence>
<dbReference type="PANTHER" id="PTHR36509">
    <property type="entry name" value="BLL3101 PROTEIN"/>
    <property type="match status" value="1"/>
</dbReference>
<dbReference type="Proteomes" id="UP000033121">
    <property type="component" value="Unassembled WGS sequence"/>
</dbReference>
<dbReference type="STRING" id="1220578.FPE01S_02_01710"/>
<dbReference type="SUPFAM" id="SSF160935">
    <property type="entry name" value="VPA0735-like"/>
    <property type="match status" value="1"/>
</dbReference>
<sequence>MFSLINSLNRMGKFPTFLVALAMLLMSLSCGSSPEKKADEAGTTDGVTSGTLDAASVELLKKAYLFGFPLVVMDASRQVMTNVTAPVTAGRLLAPVNQFANAQTFPDDKFRDVVRPNCDTYYSMGWLDLGSDAIVVELPATNDRYYLFPMLDAWTNVFFSPGTRTTGNKAQRYLVTGPGWSGTVPAGLEQVKAPTDIVWVIGRVQVNSAKDGATTVKKIQQGFKLVPLAAYGKPYTPVPGKVDPAVPKMAPNDIVTGMSATDYFNRLNALMVKNPPAAADAALLKELETLGIGPGKQFDAGKLSAALQDSLKALPGWGKNELSSHGMSHGKSENGWVVNRGLGDYGTNYPFRAGVSYGGLGANLDADAIYPASQVDGDGEPYDGSKHDYVLHFGKGQTPPSKAFWSLTLYDPEGFLSTNVLNRFAIGDRDPIKKNVDGSTDIYISKNKPSPDKTANWLPAPNGPFNLLLRVYWPKEDMISGSWKTPPVQKVK</sequence>
<dbReference type="OrthoDB" id="40820at2"/>
<dbReference type="PANTHER" id="PTHR36509:SF2">
    <property type="entry name" value="BLL3101 PROTEIN"/>
    <property type="match status" value="1"/>
</dbReference>
<dbReference type="AlphaFoldDB" id="A0A0E9N0B4"/>
<dbReference type="Gene3D" id="2.60.120.600">
    <property type="entry name" value="Domain of unknown function DUF1214, C-terminal domain"/>
    <property type="match status" value="1"/>
</dbReference>
<keyword evidence="4" id="KW-1185">Reference proteome</keyword>